<name>A0ABR8WAQ1_9BACL</name>
<feature type="domain" description="Cysteine-rich CPCC" evidence="1">
    <location>
        <begin position="5"/>
        <end position="60"/>
    </location>
</feature>
<comment type="caution">
    <text evidence="2">The sequence shown here is derived from an EMBL/GenBank/DDBJ whole genome shotgun (WGS) entry which is preliminary data.</text>
</comment>
<organism evidence="2 3">
    <name type="scientific">Planococcus wigleyi</name>
    <dbReference type="NCBI Taxonomy" id="2762216"/>
    <lineage>
        <taxon>Bacteria</taxon>
        <taxon>Bacillati</taxon>
        <taxon>Bacillota</taxon>
        <taxon>Bacilli</taxon>
        <taxon>Bacillales</taxon>
        <taxon>Caryophanaceae</taxon>
        <taxon>Planococcus</taxon>
    </lineage>
</organism>
<keyword evidence="3" id="KW-1185">Reference proteome</keyword>
<reference evidence="2 3" key="1">
    <citation type="submission" date="2020-08" db="EMBL/GenBank/DDBJ databases">
        <title>A Genomic Blueprint of the Chicken Gut Microbiome.</title>
        <authorList>
            <person name="Gilroy R."/>
            <person name="Ravi A."/>
            <person name="Getino M."/>
            <person name="Pursley I."/>
            <person name="Horton D.L."/>
            <person name="Alikhan N.-F."/>
            <person name="Baker D."/>
            <person name="Gharbi K."/>
            <person name="Hall N."/>
            <person name="Watson M."/>
            <person name="Adriaenssens E.M."/>
            <person name="Foster-Nyarko E."/>
            <person name="Jarju S."/>
            <person name="Secka A."/>
            <person name="Antonio M."/>
            <person name="Oren A."/>
            <person name="Chaudhuri R."/>
            <person name="La Ragione R.M."/>
            <person name="Hildebrand F."/>
            <person name="Pallen M.J."/>
        </authorList>
    </citation>
    <scope>NUCLEOTIDE SEQUENCE [LARGE SCALE GENOMIC DNA]</scope>
    <source>
        <strain evidence="2 3">Sa1BUA13</strain>
    </source>
</reference>
<evidence type="ECO:0000313" key="2">
    <source>
        <dbReference type="EMBL" id="MBD8014089.1"/>
    </source>
</evidence>
<evidence type="ECO:0000259" key="1">
    <source>
        <dbReference type="Pfam" id="PF14206"/>
    </source>
</evidence>
<sequence>MSREKCRCCGSPTLEARGDYEICLLCDWEDDNQNDLQEKEVWGGPNGDYSLEEARINFAQNLIMYRGKNEMDSLSTKVKKTKLLKAYQELEASNETTKKWLDILLLEQELYMSK</sequence>
<dbReference type="Pfam" id="PF14206">
    <property type="entry name" value="Cys_rich_CPCC"/>
    <property type="match status" value="1"/>
</dbReference>
<proteinExistence type="predicted"/>
<protein>
    <recommendedName>
        <fullName evidence="1">Cysteine-rich CPCC domain-containing protein</fullName>
    </recommendedName>
</protein>
<dbReference type="RefSeq" id="WP_191714281.1">
    <property type="nucleotide sequence ID" value="NZ_JACSPU010000001.1"/>
</dbReference>
<dbReference type="EMBL" id="JACSPU010000001">
    <property type="protein sequence ID" value="MBD8014089.1"/>
    <property type="molecule type" value="Genomic_DNA"/>
</dbReference>
<dbReference type="InterPro" id="IPR025983">
    <property type="entry name" value="Cys_rich_CPCC"/>
</dbReference>
<dbReference type="Proteomes" id="UP000658980">
    <property type="component" value="Unassembled WGS sequence"/>
</dbReference>
<gene>
    <name evidence="2" type="ORF">H9630_04585</name>
</gene>
<accession>A0ABR8WAQ1</accession>
<evidence type="ECO:0000313" key="3">
    <source>
        <dbReference type="Proteomes" id="UP000658980"/>
    </source>
</evidence>